<accession>A0AAJ2P1H8</accession>
<feature type="transmembrane region" description="Helical" evidence="1">
    <location>
        <begin position="144"/>
        <end position="173"/>
    </location>
</feature>
<evidence type="ECO:0000313" key="3">
    <source>
        <dbReference type="Proteomes" id="UP001281024"/>
    </source>
</evidence>
<gene>
    <name evidence="2" type="ORF">GA838_01210</name>
</gene>
<evidence type="ECO:0000313" key="2">
    <source>
        <dbReference type="EMBL" id="MDV7714402.1"/>
    </source>
</evidence>
<dbReference type="EMBL" id="WERV01000001">
    <property type="protein sequence ID" value="MDV7714402.1"/>
    <property type="molecule type" value="Genomic_DNA"/>
</dbReference>
<keyword evidence="1" id="KW-1133">Transmembrane helix</keyword>
<name>A0AAJ2P1H8_OENOE</name>
<protein>
    <submittedName>
        <fullName evidence="2">Uncharacterized protein</fullName>
    </submittedName>
</protein>
<reference evidence="2" key="1">
    <citation type="submission" date="2019-10" db="EMBL/GenBank/DDBJ databases">
        <title>Malate fermentation in French cider.</title>
        <authorList>
            <person name="Cousin F.J."/>
            <person name="Medina Fernandez S."/>
            <person name="Misery B."/>
            <person name="Laplace J.-M."/>
            <person name="Cretenet M."/>
        </authorList>
    </citation>
    <scope>NUCLEOTIDE SEQUENCE</scope>
    <source>
        <strain evidence="2">UCMA15129</strain>
    </source>
</reference>
<keyword evidence="1" id="KW-0472">Membrane</keyword>
<dbReference type="AlphaFoldDB" id="A0AAJ2P1H8"/>
<feature type="transmembrane region" description="Helical" evidence="1">
    <location>
        <begin position="119"/>
        <end position="138"/>
    </location>
</feature>
<sequence>MSLIFYVTNSYSSLSFGEKKDFIIQINSNIALIILLMMNIFQVKLKSVFYEQWYELPLFFSFFQCFVGIAQFFTKSTIVPTVVRNQNVTSNSFFLDGTSGSNSDLLGLGGILRGFGLTNAGLTLGMFALFGLALLPFLKNKKYVHFFFIFFSLAVFCTYTRVIWFGYIFFLFFEFLIKKRRYHSLTIFYIITWLTQIIYPFGSFLISQSISQNSFFSSLVSRSSGINYFSNYFPLTIKNLMFGQNFLAKIADFSSLTNYSVDNQFLVWVYNIGLFGFLIYMFVNFIIFKKMIAISLYNSKYNYLIAVLITFQIIGIFNDPSYFVVPTLIFAIYGIRNEYSVVKKINYQEKI</sequence>
<dbReference type="Proteomes" id="UP001281024">
    <property type="component" value="Unassembled WGS sequence"/>
</dbReference>
<feature type="transmembrane region" description="Helical" evidence="1">
    <location>
        <begin position="53"/>
        <end position="73"/>
    </location>
</feature>
<dbReference type="RefSeq" id="WP_317767811.1">
    <property type="nucleotide sequence ID" value="NZ_WERV01000001.1"/>
</dbReference>
<feature type="transmembrane region" description="Helical" evidence="1">
    <location>
        <begin position="22"/>
        <end position="41"/>
    </location>
</feature>
<feature type="transmembrane region" description="Helical" evidence="1">
    <location>
        <begin position="265"/>
        <end position="288"/>
    </location>
</feature>
<comment type="caution">
    <text evidence="2">The sequence shown here is derived from an EMBL/GenBank/DDBJ whole genome shotgun (WGS) entry which is preliminary data.</text>
</comment>
<organism evidence="2 3">
    <name type="scientific">Oenococcus oeni</name>
    <name type="common">Leuconostoc oenos</name>
    <dbReference type="NCBI Taxonomy" id="1247"/>
    <lineage>
        <taxon>Bacteria</taxon>
        <taxon>Bacillati</taxon>
        <taxon>Bacillota</taxon>
        <taxon>Bacilli</taxon>
        <taxon>Lactobacillales</taxon>
        <taxon>Lactobacillaceae</taxon>
        <taxon>Oenococcus</taxon>
    </lineage>
</organism>
<evidence type="ECO:0000256" key="1">
    <source>
        <dbReference type="SAM" id="Phobius"/>
    </source>
</evidence>
<keyword evidence="1" id="KW-0812">Transmembrane</keyword>
<feature type="transmembrane region" description="Helical" evidence="1">
    <location>
        <begin position="185"/>
        <end position="206"/>
    </location>
</feature>
<feature type="transmembrane region" description="Helical" evidence="1">
    <location>
        <begin position="300"/>
        <end position="317"/>
    </location>
</feature>
<proteinExistence type="predicted"/>